<dbReference type="InterPro" id="IPR036953">
    <property type="entry name" value="GreA/GreB_C_sf"/>
</dbReference>
<dbReference type="InterPro" id="IPR001437">
    <property type="entry name" value="Tscrpt_elong_fac_GreA/B_C"/>
</dbReference>
<proteinExistence type="predicted"/>
<evidence type="ECO:0000313" key="4">
    <source>
        <dbReference type="Proteomes" id="UP000233769"/>
    </source>
</evidence>
<accession>A0A2N9ANL6</accession>
<dbReference type="EMBL" id="LT962688">
    <property type="protein sequence ID" value="SOR28957.1"/>
    <property type="molecule type" value="Genomic_DNA"/>
</dbReference>
<feature type="domain" description="Transcription elongation factor GreA/GreB C-terminal" evidence="2">
    <location>
        <begin position="56"/>
        <end position="130"/>
    </location>
</feature>
<gene>
    <name evidence="3" type="ORF">TK0001_2355</name>
</gene>
<dbReference type="SUPFAM" id="SSF54534">
    <property type="entry name" value="FKBP-like"/>
    <property type="match status" value="1"/>
</dbReference>
<evidence type="ECO:0000256" key="1">
    <source>
        <dbReference type="SAM" id="MobiDB-lite"/>
    </source>
</evidence>
<evidence type="ECO:0000313" key="3">
    <source>
        <dbReference type="EMBL" id="SOR28957.1"/>
    </source>
</evidence>
<reference evidence="4" key="1">
    <citation type="submission" date="2017-10" db="EMBL/GenBank/DDBJ databases">
        <authorList>
            <person name="Regsiter A."/>
            <person name="William W."/>
        </authorList>
    </citation>
    <scope>NUCLEOTIDE SEQUENCE [LARGE SCALE GENOMIC DNA]</scope>
</reference>
<sequence>MGAVRKLPPITLPTYDFDRLVAFGLAAYQRGDPDADFLLSELDRAVTFAAPPPLGGVVAVTCRVSYRLDDEPTVHARRLAHPSSAVGSEEEISAASPLGVAMLGLRRGDRMPFRDNAAGREHVVEIADVEPPRSTDDAVPPRPFDRLLRWSSQPVPAADQL</sequence>
<dbReference type="GO" id="GO:0032784">
    <property type="term" value="P:regulation of DNA-templated transcription elongation"/>
    <property type="evidence" value="ECO:0007669"/>
    <property type="project" value="InterPro"/>
</dbReference>
<name>A0A2N9ANL6_METEX</name>
<dbReference type="PROSITE" id="PS00830">
    <property type="entry name" value="GREAB_2"/>
    <property type="match status" value="1"/>
</dbReference>
<feature type="region of interest" description="Disordered" evidence="1">
    <location>
        <begin position="128"/>
        <end position="161"/>
    </location>
</feature>
<evidence type="ECO:0000259" key="2">
    <source>
        <dbReference type="Pfam" id="PF01272"/>
    </source>
</evidence>
<dbReference type="GO" id="GO:0003677">
    <property type="term" value="F:DNA binding"/>
    <property type="evidence" value="ECO:0007669"/>
    <property type="project" value="InterPro"/>
</dbReference>
<organism evidence="3 4">
    <name type="scientific">Methylorubrum extorquens</name>
    <name type="common">Methylobacterium dichloromethanicum</name>
    <name type="synonym">Methylobacterium extorquens</name>
    <dbReference type="NCBI Taxonomy" id="408"/>
    <lineage>
        <taxon>Bacteria</taxon>
        <taxon>Pseudomonadati</taxon>
        <taxon>Pseudomonadota</taxon>
        <taxon>Alphaproteobacteria</taxon>
        <taxon>Hyphomicrobiales</taxon>
        <taxon>Methylobacteriaceae</taxon>
        <taxon>Methylorubrum</taxon>
    </lineage>
</organism>
<dbReference type="Gene3D" id="3.10.50.30">
    <property type="entry name" value="Transcription elongation factor, GreA/GreB, C-terminal domain"/>
    <property type="match status" value="1"/>
</dbReference>
<dbReference type="AlphaFoldDB" id="A0A2N9ANL6"/>
<dbReference type="Pfam" id="PF01272">
    <property type="entry name" value="GreA_GreB"/>
    <property type="match status" value="1"/>
</dbReference>
<protein>
    <recommendedName>
        <fullName evidence="2">Transcription elongation factor GreA/GreB C-terminal domain-containing protein</fullName>
    </recommendedName>
</protein>
<dbReference type="InterPro" id="IPR018151">
    <property type="entry name" value="TF_GreA/GreB_CS"/>
</dbReference>
<dbReference type="Proteomes" id="UP000233769">
    <property type="component" value="Chromosome tk0001"/>
</dbReference>